<evidence type="ECO:0000256" key="14">
    <source>
        <dbReference type="ARBA" id="ARBA00022840"/>
    </source>
</evidence>
<evidence type="ECO:0000256" key="8">
    <source>
        <dbReference type="ARBA" id="ARBA00012016"/>
    </source>
</evidence>
<proteinExistence type="inferred from homology"/>
<dbReference type="EC" id="2.7.7.62" evidence="9"/>
<evidence type="ECO:0000256" key="2">
    <source>
        <dbReference type="ARBA" id="ARBA00000711"/>
    </source>
</evidence>
<keyword evidence="14" id="KW-0067">ATP-binding</keyword>
<evidence type="ECO:0000256" key="5">
    <source>
        <dbReference type="ARBA" id="ARBA00004692"/>
    </source>
</evidence>
<dbReference type="RefSeq" id="WP_386051959.1">
    <property type="nucleotide sequence ID" value="NZ_JBHTKH010000003.1"/>
</dbReference>
<comment type="function">
    <text evidence="4">Catalyzes ATP-dependent phosphorylation of adenosylcobinamide and addition of GMP to adenosylcobinamide phosphate.</text>
</comment>
<dbReference type="SUPFAM" id="SSF52540">
    <property type="entry name" value="P-loop containing nucleoside triphosphate hydrolases"/>
    <property type="match status" value="1"/>
</dbReference>
<evidence type="ECO:0000256" key="7">
    <source>
        <dbReference type="ARBA" id="ARBA00007490"/>
    </source>
</evidence>
<sequence length="204" mass="21545">MTAGPAWRAARRAATTTLVTGPVRSGKSRHAEDLLWQSGSVTYVATGRRATPDDPEWSRRVADHRVRRPGSWSTVETADVAAVVDAATGPVLVDCLGTWLTALVDEAGWDDLVVAADLVRAAGERLVEALCAATVSVVVVTNEVGWSLVPTTASGRFFQDELGRLNARVASVAAQVNLVVAGRVLDLSSAPVVPTQPRPRTLDA</sequence>
<dbReference type="GO" id="GO:0016301">
    <property type="term" value="F:kinase activity"/>
    <property type="evidence" value="ECO:0007669"/>
    <property type="project" value="UniProtKB-KW"/>
</dbReference>
<comment type="catalytic activity">
    <reaction evidence="3">
        <text>adenosylcob(III)inamide + GTP = adenosylcob(III)inamide phosphate + GDP + H(+)</text>
        <dbReference type="Rhea" id="RHEA:15765"/>
        <dbReference type="ChEBI" id="CHEBI:2480"/>
        <dbReference type="ChEBI" id="CHEBI:15378"/>
        <dbReference type="ChEBI" id="CHEBI:37565"/>
        <dbReference type="ChEBI" id="CHEBI:58189"/>
        <dbReference type="ChEBI" id="CHEBI:58502"/>
        <dbReference type="EC" id="2.7.1.156"/>
    </reaction>
</comment>
<dbReference type="PANTHER" id="PTHR34848:SF1">
    <property type="entry name" value="BIFUNCTIONAL ADENOSYLCOBALAMIN BIOSYNTHESIS PROTEIN COBU"/>
    <property type="match status" value="1"/>
</dbReference>
<evidence type="ECO:0000256" key="17">
    <source>
        <dbReference type="ARBA" id="ARBA00030571"/>
    </source>
</evidence>
<comment type="similarity">
    <text evidence="7">Belongs to the CobU/CobP family.</text>
</comment>
<dbReference type="PANTHER" id="PTHR34848">
    <property type="match status" value="1"/>
</dbReference>
<dbReference type="Proteomes" id="UP001597046">
    <property type="component" value="Unassembled WGS sequence"/>
</dbReference>
<dbReference type="EMBL" id="JBHTKH010000003">
    <property type="protein sequence ID" value="MFD1054067.1"/>
    <property type="molecule type" value="Genomic_DNA"/>
</dbReference>
<comment type="caution">
    <text evidence="18">The sequence shown here is derived from an EMBL/GenBank/DDBJ whole genome shotgun (WGS) entry which is preliminary data.</text>
</comment>
<evidence type="ECO:0000256" key="13">
    <source>
        <dbReference type="ARBA" id="ARBA00022777"/>
    </source>
</evidence>
<dbReference type="InterPro" id="IPR003203">
    <property type="entry name" value="CobU/CobP"/>
</dbReference>
<evidence type="ECO:0000256" key="3">
    <source>
        <dbReference type="ARBA" id="ARBA00001522"/>
    </source>
</evidence>
<name>A0ABW3MVU0_9MICO</name>
<comment type="pathway">
    <text evidence="6">Cofactor biosynthesis; adenosylcobalamin biosynthesis; adenosylcobalamin from cob(II)yrinate a,c-diamide: step 5/7.</text>
</comment>
<comment type="pathway">
    <text evidence="5">Cofactor biosynthesis; adenosylcobalamin biosynthesis; adenosylcobalamin from cob(II)yrinate a,c-diamide: step 6/7.</text>
</comment>
<dbReference type="Gene3D" id="3.40.50.300">
    <property type="entry name" value="P-loop containing nucleotide triphosphate hydrolases"/>
    <property type="match status" value="1"/>
</dbReference>
<evidence type="ECO:0000256" key="6">
    <source>
        <dbReference type="ARBA" id="ARBA00005159"/>
    </source>
</evidence>
<evidence type="ECO:0000256" key="12">
    <source>
        <dbReference type="ARBA" id="ARBA00022741"/>
    </source>
</evidence>
<keyword evidence="15" id="KW-0342">GTP-binding</keyword>
<keyword evidence="10" id="KW-0169">Cobalamin biosynthesis</keyword>
<comment type="catalytic activity">
    <reaction evidence="2">
        <text>adenosylcob(III)inamide phosphate + GTP + H(+) = adenosylcob(III)inamide-GDP + diphosphate</text>
        <dbReference type="Rhea" id="RHEA:22712"/>
        <dbReference type="ChEBI" id="CHEBI:15378"/>
        <dbReference type="ChEBI" id="CHEBI:33019"/>
        <dbReference type="ChEBI" id="CHEBI:37565"/>
        <dbReference type="ChEBI" id="CHEBI:58502"/>
        <dbReference type="ChEBI" id="CHEBI:60487"/>
        <dbReference type="EC" id="2.7.7.62"/>
    </reaction>
</comment>
<evidence type="ECO:0000256" key="10">
    <source>
        <dbReference type="ARBA" id="ARBA00022573"/>
    </source>
</evidence>
<dbReference type="InterPro" id="IPR027417">
    <property type="entry name" value="P-loop_NTPase"/>
</dbReference>
<evidence type="ECO:0000313" key="19">
    <source>
        <dbReference type="Proteomes" id="UP001597046"/>
    </source>
</evidence>
<evidence type="ECO:0000313" key="18">
    <source>
        <dbReference type="EMBL" id="MFD1054067.1"/>
    </source>
</evidence>
<keyword evidence="19" id="KW-1185">Reference proteome</keyword>
<evidence type="ECO:0000256" key="16">
    <source>
        <dbReference type="ARBA" id="ARBA00029570"/>
    </source>
</evidence>
<dbReference type="PIRSF" id="PIRSF006135">
    <property type="entry name" value="CobU"/>
    <property type="match status" value="1"/>
</dbReference>
<dbReference type="GO" id="GO:0016779">
    <property type="term" value="F:nucleotidyltransferase activity"/>
    <property type="evidence" value="ECO:0007669"/>
    <property type="project" value="UniProtKB-KW"/>
</dbReference>
<dbReference type="Pfam" id="PF02283">
    <property type="entry name" value="CobU"/>
    <property type="match status" value="1"/>
</dbReference>
<comment type="catalytic activity">
    <reaction evidence="1">
        <text>adenosylcob(III)inamide + ATP = adenosylcob(III)inamide phosphate + ADP + H(+)</text>
        <dbReference type="Rhea" id="RHEA:15769"/>
        <dbReference type="ChEBI" id="CHEBI:2480"/>
        <dbReference type="ChEBI" id="CHEBI:15378"/>
        <dbReference type="ChEBI" id="CHEBI:30616"/>
        <dbReference type="ChEBI" id="CHEBI:58502"/>
        <dbReference type="ChEBI" id="CHEBI:456216"/>
        <dbReference type="EC" id="2.7.1.156"/>
    </reaction>
</comment>
<dbReference type="CDD" id="cd00544">
    <property type="entry name" value="CobU"/>
    <property type="match status" value="1"/>
</dbReference>
<keyword evidence="11" id="KW-0808">Transferase</keyword>
<evidence type="ECO:0000256" key="4">
    <source>
        <dbReference type="ARBA" id="ARBA00003889"/>
    </source>
</evidence>
<keyword evidence="13 18" id="KW-0418">Kinase</keyword>
<protein>
    <recommendedName>
        <fullName evidence="16">Adenosylcobinamide kinase</fullName>
        <ecNumber evidence="8">2.7.1.156</ecNumber>
        <ecNumber evidence="9">2.7.7.62</ecNumber>
    </recommendedName>
    <alternativeName>
        <fullName evidence="17">Adenosylcobinamide-phosphate guanylyltransferase</fullName>
    </alternativeName>
</protein>
<dbReference type="EC" id="2.7.1.156" evidence="8"/>
<evidence type="ECO:0000256" key="15">
    <source>
        <dbReference type="ARBA" id="ARBA00023134"/>
    </source>
</evidence>
<organism evidence="18 19">
    <name type="scientific">Terrabacter terrigena</name>
    <dbReference type="NCBI Taxonomy" id="574718"/>
    <lineage>
        <taxon>Bacteria</taxon>
        <taxon>Bacillati</taxon>
        <taxon>Actinomycetota</taxon>
        <taxon>Actinomycetes</taxon>
        <taxon>Micrococcales</taxon>
        <taxon>Intrasporangiaceae</taxon>
        <taxon>Terrabacter</taxon>
    </lineage>
</organism>
<evidence type="ECO:0000256" key="1">
    <source>
        <dbReference type="ARBA" id="ARBA00000312"/>
    </source>
</evidence>
<evidence type="ECO:0000256" key="9">
    <source>
        <dbReference type="ARBA" id="ARBA00012523"/>
    </source>
</evidence>
<keyword evidence="12" id="KW-0547">Nucleotide-binding</keyword>
<evidence type="ECO:0000256" key="11">
    <source>
        <dbReference type="ARBA" id="ARBA00022679"/>
    </source>
</evidence>
<accession>A0ABW3MVU0</accession>
<gene>
    <name evidence="18" type="ORF">ACFQ2V_07105</name>
</gene>
<reference evidence="19" key="1">
    <citation type="journal article" date="2019" name="Int. J. Syst. Evol. Microbiol.">
        <title>The Global Catalogue of Microorganisms (GCM) 10K type strain sequencing project: providing services to taxonomists for standard genome sequencing and annotation.</title>
        <authorList>
            <consortium name="The Broad Institute Genomics Platform"/>
            <consortium name="The Broad Institute Genome Sequencing Center for Infectious Disease"/>
            <person name="Wu L."/>
            <person name="Ma J."/>
        </authorList>
    </citation>
    <scope>NUCLEOTIDE SEQUENCE [LARGE SCALE GENOMIC DNA]</scope>
    <source>
        <strain evidence="19">CCUG 57508</strain>
    </source>
</reference>
<keyword evidence="18" id="KW-0548">Nucleotidyltransferase</keyword>